<organism evidence="1 2">
    <name type="scientific">Strongyloides venezuelensis</name>
    <name type="common">Threadworm</name>
    <dbReference type="NCBI Taxonomy" id="75913"/>
    <lineage>
        <taxon>Eukaryota</taxon>
        <taxon>Metazoa</taxon>
        <taxon>Ecdysozoa</taxon>
        <taxon>Nematoda</taxon>
        <taxon>Chromadorea</taxon>
        <taxon>Rhabditida</taxon>
        <taxon>Tylenchina</taxon>
        <taxon>Panagrolaimomorpha</taxon>
        <taxon>Strongyloidoidea</taxon>
        <taxon>Strongyloididae</taxon>
        <taxon>Strongyloides</taxon>
    </lineage>
</organism>
<protein>
    <submittedName>
        <fullName evidence="2">Uncharacterized protein</fullName>
    </submittedName>
</protein>
<reference evidence="2" key="2">
    <citation type="submission" date="2015-08" db="UniProtKB">
        <authorList>
            <consortium name="WormBaseParasite"/>
        </authorList>
    </citation>
    <scope>IDENTIFICATION</scope>
</reference>
<sequence length="78" mass="8964">MVLYSFFTLKGTAPSYNCIHCERYAGGTRNRVGVSNYEVSDEFQQRDLNTTNSNRGYKIAPLSRMIPYLNICLQLLHI</sequence>
<evidence type="ECO:0000313" key="1">
    <source>
        <dbReference type="Proteomes" id="UP000035680"/>
    </source>
</evidence>
<name>A0A0K0G5H8_STRVS</name>
<evidence type="ECO:0000313" key="2">
    <source>
        <dbReference type="WBParaSite" id="SVE_1999600.1"/>
    </source>
</evidence>
<dbReference type="WBParaSite" id="SVE_1999600.1">
    <property type="protein sequence ID" value="SVE_1999600.1"/>
    <property type="gene ID" value="SVE_1999600"/>
</dbReference>
<keyword evidence="1" id="KW-1185">Reference proteome</keyword>
<accession>A0A0K0G5H8</accession>
<dbReference type="Proteomes" id="UP000035680">
    <property type="component" value="Unassembled WGS sequence"/>
</dbReference>
<dbReference type="AlphaFoldDB" id="A0A0K0G5H8"/>
<proteinExistence type="predicted"/>
<reference evidence="1" key="1">
    <citation type="submission" date="2014-07" db="EMBL/GenBank/DDBJ databases">
        <authorList>
            <person name="Martin A.A"/>
            <person name="De Silva N."/>
        </authorList>
    </citation>
    <scope>NUCLEOTIDE SEQUENCE</scope>
</reference>